<name>A0ABX2JJZ1_9SPHN</name>
<evidence type="ECO:0000313" key="3">
    <source>
        <dbReference type="Proteomes" id="UP000621447"/>
    </source>
</evidence>
<reference evidence="2 3" key="1">
    <citation type="submission" date="2020-06" db="EMBL/GenBank/DDBJ databases">
        <title>Sphingomonas hominis sp. nov., a member of the Sphingomonas, isolated from the hair of a 22-year-old girl.</title>
        <authorList>
            <person name="Zhang D.-F."/>
            <person name="Cui X.-W."/>
        </authorList>
    </citation>
    <scope>NUCLEOTIDE SEQUENCE [LARGE SCALE GENOMIC DNA]</scope>
    <source>
        <strain evidence="2 3">HHU CXW</strain>
    </source>
</reference>
<keyword evidence="1" id="KW-1133">Transmembrane helix</keyword>
<proteinExistence type="predicted"/>
<keyword evidence="1" id="KW-0812">Transmembrane</keyword>
<keyword evidence="1" id="KW-0472">Membrane</keyword>
<evidence type="ECO:0008006" key="4">
    <source>
        <dbReference type="Google" id="ProtNLM"/>
    </source>
</evidence>
<accession>A0ABX2JJZ1</accession>
<keyword evidence="3" id="KW-1185">Reference proteome</keyword>
<protein>
    <recommendedName>
        <fullName evidence="4">Sugar transporter</fullName>
    </recommendedName>
</protein>
<evidence type="ECO:0000313" key="2">
    <source>
        <dbReference type="EMBL" id="NTS65051.1"/>
    </source>
</evidence>
<feature type="transmembrane region" description="Helical" evidence="1">
    <location>
        <begin position="57"/>
        <end position="78"/>
    </location>
</feature>
<dbReference type="EMBL" id="JABULH010000002">
    <property type="protein sequence ID" value="NTS65051.1"/>
    <property type="molecule type" value="Genomic_DNA"/>
</dbReference>
<dbReference type="PROSITE" id="PS51257">
    <property type="entry name" value="PROKAR_LIPOPROTEIN"/>
    <property type="match status" value="1"/>
</dbReference>
<gene>
    <name evidence="2" type="ORF">HRV97_07730</name>
</gene>
<dbReference type="RefSeq" id="WP_174193571.1">
    <property type="nucleotide sequence ID" value="NZ_JABULH010000002.1"/>
</dbReference>
<organism evidence="2 3">
    <name type="scientific">Sphingomonas hominis</name>
    <dbReference type="NCBI Taxonomy" id="2741495"/>
    <lineage>
        <taxon>Bacteria</taxon>
        <taxon>Pseudomonadati</taxon>
        <taxon>Pseudomonadota</taxon>
        <taxon>Alphaproteobacteria</taxon>
        <taxon>Sphingomonadales</taxon>
        <taxon>Sphingomonadaceae</taxon>
        <taxon>Sphingomonas</taxon>
    </lineage>
</organism>
<feature type="transmembrane region" description="Helical" evidence="1">
    <location>
        <begin position="90"/>
        <end position="111"/>
    </location>
</feature>
<evidence type="ECO:0000256" key="1">
    <source>
        <dbReference type="SAM" id="Phobius"/>
    </source>
</evidence>
<sequence length="144" mass="15116">MSNASKRPPVWFRVVSVALLLWALAGCYACVQQFRLGAEAMGPASDADRALYASLPIWYNAVYAVTVGCGLLGAGALLARSVLSIPLTFLSLLGVVIQFGWLFAATDIVAIKGGSTALFPLVIAGVALLSVLLARHARARGWIA</sequence>
<feature type="transmembrane region" description="Helical" evidence="1">
    <location>
        <begin position="117"/>
        <end position="134"/>
    </location>
</feature>
<comment type="caution">
    <text evidence="2">The sequence shown here is derived from an EMBL/GenBank/DDBJ whole genome shotgun (WGS) entry which is preliminary data.</text>
</comment>
<dbReference type="Proteomes" id="UP000621447">
    <property type="component" value="Unassembled WGS sequence"/>
</dbReference>